<feature type="binding site" evidence="3">
    <location>
        <position position="194"/>
    </location>
    <ligand>
        <name>3'-phosphoadenylyl sulfate</name>
        <dbReference type="ChEBI" id="CHEBI:58339"/>
    </ligand>
</feature>
<gene>
    <name evidence="5" type="ORF">NDN08_007121</name>
</gene>
<dbReference type="Proteomes" id="UP001157974">
    <property type="component" value="Unassembled WGS sequence"/>
</dbReference>
<dbReference type="GO" id="GO:0005794">
    <property type="term" value="C:Golgi apparatus"/>
    <property type="evidence" value="ECO:0007669"/>
    <property type="project" value="TreeGrafter"/>
</dbReference>
<sequence length="412" mass="47746">MKFRGLVVASFLVGFVWVGVSCKARKVRVQAHEAAVREPYDPDELEAYFPEDVEGQGVWKSEVAPSGESTAKVDNICTRRRIGDHMCPELFLLGMQKGGTTSLWMFLVTSQDLEIQRPLNTYKQGAMPKEVHFFDKQDHYAEGPESYAEHFAVRDLESQVSLDATPGYSRYARVPSLMVATINVERSRFLVAVRDPVHRSYSWYTHILQRLIARERFNASYQVFDYKFSLMAKYLPRLINECVDEFVQRPELVFEGCWHLSPYMRKTKGVLINETGLPTIYPFIVNSIFADSLYGYMMLHLFRYLSPDKFCIIIYENLVASFADELQHIAPCLKAFGREISERDVARGLPMQNHIKCATCRNFELLEEEELKAVGRDLNEDLFTRSNDVFRDIMREHFNRTGVANWEEAYNR</sequence>
<reference evidence="5 6" key="1">
    <citation type="journal article" date="2023" name="Nat. Commun.">
        <title>Origin of minicircular mitochondrial genomes in red algae.</title>
        <authorList>
            <person name="Lee Y."/>
            <person name="Cho C.H."/>
            <person name="Lee Y.M."/>
            <person name="Park S.I."/>
            <person name="Yang J.H."/>
            <person name="West J.A."/>
            <person name="Bhattacharya D."/>
            <person name="Yoon H.S."/>
        </authorList>
    </citation>
    <scope>NUCLEOTIDE SEQUENCE [LARGE SCALE GENOMIC DNA]</scope>
    <source>
        <strain evidence="5 6">CCMP1338</strain>
        <tissue evidence="5">Whole cell</tissue>
    </source>
</reference>
<accession>A0AAV8UJ26</accession>
<dbReference type="PROSITE" id="PS51257">
    <property type="entry name" value="PROKAR_LIPOPROTEIN"/>
    <property type="match status" value="1"/>
</dbReference>
<comment type="caution">
    <text evidence="5">The sequence shown here is derived from an EMBL/GenBank/DDBJ whole genome shotgun (WGS) entry which is preliminary data.</text>
</comment>
<dbReference type="PANTHER" id="PTHR10605:SF56">
    <property type="entry name" value="BIFUNCTIONAL HEPARAN SULFATE N-DEACETYLASE_N-SULFOTRANSFERASE"/>
    <property type="match status" value="1"/>
</dbReference>
<dbReference type="InterPro" id="IPR027417">
    <property type="entry name" value="P-loop_NTPase"/>
</dbReference>
<evidence type="ECO:0000256" key="2">
    <source>
        <dbReference type="PIRSR" id="PIRSR637359-1"/>
    </source>
</evidence>
<name>A0AAV8UJ26_9RHOD</name>
<dbReference type="InterPro" id="IPR037359">
    <property type="entry name" value="NST/OST"/>
</dbReference>
<evidence type="ECO:0000313" key="6">
    <source>
        <dbReference type="Proteomes" id="UP001157974"/>
    </source>
</evidence>
<dbReference type="GO" id="GO:0015016">
    <property type="term" value="F:heparan sulfate N-sulfotransferase activity"/>
    <property type="evidence" value="ECO:0007669"/>
    <property type="project" value="TreeGrafter"/>
</dbReference>
<feature type="signal peptide" evidence="4">
    <location>
        <begin position="1"/>
        <end position="24"/>
    </location>
</feature>
<proteinExistence type="predicted"/>
<dbReference type="SUPFAM" id="SSF52540">
    <property type="entry name" value="P-loop containing nucleoside triphosphate hydrolases"/>
    <property type="match status" value="1"/>
</dbReference>
<evidence type="ECO:0008006" key="7">
    <source>
        <dbReference type="Google" id="ProtNLM"/>
    </source>
</evidence>
<dbReference type="AlphaFoldDB" id="A0AAV8UJ26"/>
<feature type="chain" id="PRO_5043944948" description="Sulfotransferase domain-containing protein" evidence="4">
    <location>
        <begin position="25"/>
        <end position="412"/>
    </location>
</feature>
<keyword evidence="4" id="KW-0732">Signal</keyword>
<dbReference type="PANTHER" id="PTHR10605">
    <property type="entry name" value="HEPARAN SULFATE SULFOTRANSFERASE"/>
    <property type="match status" value="1"/>
</dbReference>
<evidence type="ECO:0000256" key="3">
    <source>
        <dbReference type="PIRSR" id="PIRSR637359-2"/>
    </source>
</evidence>
<keyword evidence="1" id="KW-0808">Transferase</keyword>
<evidence type="ECO:0000313" key="5">
    <source>
        <dbReference type="EMBL" id="KAJ8901272.1"/>
    </source>
</evidence>
<dbReference type="GO" id="GO:0019213">
    <property type="term" value="F:deacetylase activity"/>
    <property type="evidence" value="ECO:0007669"/>
    <property type="project" value="TreeGrafter"/>
</dbReference>
<protein>
    <recommendedName>
        <fullName evidence="7">Sulfotransferase domain-containing protein</fullName>
    </recommendedName>
</protein>
<organism evidence="5 6">
    <name type="scientific">Rhodosorus marinus</name>
    <dbReference type="NCBI Taxonomy" id="101924"/>
    <lineage>
        <taxon>Eukaryota</taxon>
        <taxon>Rhodophyta</taxon>
        <taxon>Stylonematophyceae</taxon>
        <taxon>Stylonematales</taxon>
        <taxon>Stylonemataceae</taxon>
        <taxon>Rhodosorus</taxon>
    </lineage>
</organism>
<keyword evidence="6" id="KW-1185">Reference proteome</keyword>
<feature type="binding site" evidence="3">
    <location>
        <position position="202"/>
    </location>
    <ligand>
        <name>3'-phosphoadenylyl sulfate</name>
        <dbReference type="ChEBI" id="CHEBI:58339"/>
    </ligand>
</feature>
<dbReference type="EMBL" id="JAMWBK010000011">
    <property type="protein sequence ID" value="KAJ8901272.1"/>
    <property type="molecule type" value="Genomic_DNA"/>
</dbReference>
<evidence type="ECO:0000256" key="4">
    <source>
        <dbReference type="SAM" id="SignalP"/>
    </source>
</evidence>
<evidence type="ECO:0000256" key="1">
    <source>
        <dbReference type="ARBA" id="ARBA00022679"/>
    </source>
</evidence>
<feature type="active site" description="For sulfotransferase activity" evidence="2">
    <location>
        <position position="97"/>
    </location>
</feature>
<dbReference type="Gene3D" id="3.40.50.300">
    <property type="entry name" value="P-loop containing nucleotide triphosphate hydrolases"/>
    <property type="match status" value="1"/>
</dbReference>